<sequence>MPRHHLDKRDLRAHDRSPFANQKSTPSSGPSAPWEQRFSFLPITHRKLTTYIHGTWTFQQPPFDTRRRQQMLCVNWGSLPEHKLLNTPKLRLFSSKHPYIHSFIPSFIHISTREGKEGTKDVPDSRY</sequence>
<name>A0A5C3KGG7_COPMA</name>
<gene>
    <name evidence="2" type="ORF">FA15DRAFT_232800</name>
</gene>
<proteinExistence type="predicted"/>
<evidence type="ECO:0000313" key="2">
    <source>
        <dbReference type="EMBL" id="TFK18947.1"/>
    </source>
</evidence>
<feature type="compositionally biased region" description="Polar residues" evidence="1">
    <location>
        <begin position="19"/>
        <end position="30"/>
    </location>
</feature>
<reference evidence="2 3" key="1">
    <citation type="journal article" date="2019" name="Nat. Ecol. Evol.">
        <title>Megaphylogeny resolves global patterns of mushroom evolution.</title>
        <authorList>
            <person name="Varga T."/>
            <person name="Krizsan K."/>
            <person name="Foldi C."/>
            <person name="Dima B."/>
            <person name="Sanchez-Garcia M."/>
            <person name="Sanchez-Ramirez S."/>
            <person name="Szollosi G.J."/>
            <person name="Szarkandi J.G."/>
            <person name="Papp V."/>
            <person name="Albert L."/>
            <person name="Andreopoulos W."/>
            <person name="Angelini C."/>
            <person name="Antonin V."/>
            <person name="Barry K.W."/>
            <person name="Bougher N.L."/>
            <person name="Buchanan P."/>
            <person name="Buyck B."/>
            <person name="Bense V."/>
            <person name="Catcheside P."/>
            <person name="Chovatia M."/>
            <person name="Cooper J."/>
            <person name="Damon W."/>
            <person name="Desjardin D."/>
            <person name="Finy P."/>
            <person name="Geml J."/>
            <person name="Haridas S."/>
            <person name="Hughes K."/>
            <person name="Justo A."/>
            <person name="Karasinski D."/>
            <person name="Kautmanova I."/>
            <person name="Kiss B."/>
            <person name="Kocsube S."/>
            <person name="Kotiranta H."/>
            <person name="LaButti K.M."/>
            <person name="Lechner B.E."/>
            <person name="Liimatainen K."/>
            <person name="Lipzen A."/>
            <person name="Lukacs Z."/>
            <person name="Mihaltcheva S."/>
            <person name="Morgado L.N."/>
            <person name="Niskanen T."/>
            <person name="Noordeloos M.E."/>
            <person name="Ohm R.A."/>
            <person name="Ortiz-Santana B."/>
            <person name="Ovrebo C."/>
            <person name="Racz N."/>
            <person name="Riley R."/>
            <person name="Savchenko A."/>
            <person name="Shiryaev A."/>
            <person name="Soop K."/>
            <person name="Spirin V."/>
            <person name="Szebenyi C."/>
            <person name="Tomsovsky M."/>
            <person name="Tulloss R.E."/>
            <person name="Uehling J."/>
            <person name="Grigoriev I.V."/>
            <person name="Vagvolgyi C."/>
            <person name="Papp T."/>
            <person name="Martin F.M."/>
            <person name="Miettinen O."/>
            <person name="Hibbett D.S."/>
            <person name="Nagy L.G."/>
        </authorList>
    </citation>
    <scope>NUCLEOTIDE SEQUENCE [LARGE SCALE GENOMIC DNA]</scope>
    <source>
        <strain evidence="2 3">CBS 121175</strain>
    </source>
</reference>
<keyword evidence="3" id="KW-1185">Reference proteome</keyword>
<evidence type="ECO:0000256" key="1">
    <source>
        <dbReference type="SAM" id="MobiDB-lite"/>
    </source>
</evidence>
<feature type="region of interest" description="Disordered" evidence="1">
    <location>
        <begin position="1"/>
        <end position="35"/>
    </location>
</feature>
<feature type="compositionally biased region" description="Basic and acidic residues" evidence="1">
    <location>
        <begin position="7"/>
        <end position="17"/>
    </location>
</feature>
<dbReference type="Proteomes" id="UP000307440">
    <property type="component" value="Unassembled WGS sequence"/>
</dbReference>
<dbReference type="EMBL" id="ML210368">
    <property type="protein sequence ID" value="TFK18947.1"/>
    <property type="molecule type" value="Genomic_DNA"/>
</dbReference>
<accession>A0A5C3KGG7</accession>
<organism evidence="2 3">
    <name type="scientific">Coprinopsis marcescibilis</name>
    <name type="common">Agaric fungus</name>
    <name type="synonym">Psathyrella marcescibilis</name>
    <dbReference type="NCBI Taxonomy" id="230819"/>
    <lineage>
        <taxon>Eukaryota</taxon>
        <taxon>Fungi</taxon>
        <taxon>Dikarya</taxon>
        <taxon>Basidiomycota</taxon>
        <taxon>Agaricomycotina</taxon>
        <taxon>Agaricomycetes</taxon>
        <taxon>Agaricomycetidae</taxon>
        <taxon>Agaricales</taxon>
        <taxon>Agaricineae</taxon>
        <taxon>Psathyrellaceae</taxon>
        <taxon>Coprinopsis</taxon>
    </lineage>
</organism>
<dbReference type="AlphaFoldDB" id="A0A5C3KGG7"/>
<evidence type="ECO:0000313" key="3">
    <source>
        <dbReference type="Proteomes" id="UP000307440"/>
    </source>
</evidence>
<protein>
    <submittedName>
        <fullName evidence="2">Uncharacterized protein</fullName>
    </submittedName>
</protein>